<dbReference type="InterPro" id="IPR043132">
    <property type="entry name" value="BCAT-like_C"/>
</dbReference>
<keyword evidence="3" id="KW-0479">Metal-binding</keyword>
<keyword evidence="4" id="KW-0863">Zinc-finger</keyword>
<dbReference type="GO" id="GO:0003824">
    <property type="term" value="F:catalytic activity"/>
    <property type="evidence" value="ECO:0007669"/>
    <property type="project" value="InterPro"/>
</dbReference>
<keyword evidence="5" id="KW-0862">Zinc</keyword>
<dbReference type="Proteomes" id="UP000716291">
    <property type="component" value="Unassembled WGS sequence"/>
</dbReference>
<feature type="site" description="Histone H3K4me3 binding" evidence="8">
    <location>
        <position position="223"/>
    </location>
</feature>
<dbReference type="InterPro" id="IPR024610">
    <property type="entry name" value="ING_N_histone-binding"/>
</dbReference>
<feature type="domain" description="Zinc finger PHD-type" evidence="10">
    <location>
        <begin position="200"/>
        <end position="245"/>
    </location>
</feature>
<keyword evidence="13" id="KW-1185">Reference proteome</keyword>
<dbReference type="GO" id="GO:0006355">
    <property type="term" value="P:regulation of DNA-templated transcription"/>
    <property type="evidence" value="ECO:0007669"/>
    <property type="project" value="TreeGrafter"/>
</dbReference>
<evidence type="ECO:0000313" key="13">
    <source>
        <dbReference type="Proteomes" id="UP000716291"/>
    </source>
</evidence>
<evidence type="ECO:0000256" key="9">
    <source>
        <dbReference type="SAM" id="MobiDB-lite"/>
    </source>
</evidence>
<dbReference type="SUPFAM" id="SSF56752">
    <property type="entry name" value="D-aminoacid aminotransferase-like PLP-dependent enzymes"/>
    <property type="match status" value="1"/>
</dbReference>
<feature type="site" description="Histone H3K4me3 binding" evidence="8">
    <location>
        <position position="200"/>
    </location>
</feature>
<proteinExistence type="inferred from homology"/>
<dbReference type="SUPFAM" id="SSF57903">
    <property type="entry name" value="FYVE/PHD zinc finger"/>
    <property type="match status" value="1"/>
</dbReference>
<dbReference type="SMART" id="SM00249">
    <property type="entry name" value="PHD"/>
    <property type="match status" value="1"/>
</dbReference>
<dbReference type="Gene3D" id="6.10.140.1740">
    <property type="match status" value="1"/>
</dbReference>
<dbReference type="GO" id="GO:0008270">
    <property type="term" value="F:zinc ion binding"/>
    <property type="evidence" value="ECO:0007669"/>
    <property type="project" value="UniProtKB-KW"/>
</dbReference>
<evidence type="ECO:0000256" key="3">
    <source>
        <dbReference type="ARBA" id="ARBA00022723"/>
    </source>
</evidence>
<organism evidence="12 13">
    <name type="scientific">Rhizopus oryzae</name>
    <name type="common">Mucormycosis agent</name>
    <name type="synonym">Rhizopus arrhizus var. delemar</name>
    <dbReference type="NCBI Taxonomy" id="64495"/>
    <lineage>
        <taxon>Eukaryota</taxon>
        <taxon>Fungi</taxon>
        <taxon>Fungi incertae sedis</taxon>
        <taxon>Mucoromycota</taxon>
        <taxon>Mucoromycotina</taxon>
        <taxon>Mucoromycetes</taxon>
        <taxon>Mucorales</taxon>
        <taxon>Mucorineae</taxon>
        <taxon>Rhizopodaceae</taxon>
        <taxon>Rhizopus</taxon>
    </lineage>
</organism>
<feature type="domain" description="Inhibitor of growth protein N-terminal histone-binding" evidence="11">
    <location>
        <begin position="6"/>
        <end position="107"/>
    </location>
</feature>
<dbReference type="Gene3D" id="3.20.10.10">
    <property type="entry name" value="D-amino Acid Aminotransferase, subunit A, domain 2"/>
    <property type="match status" value="1"/>
</dbReference>
<evidence type="ECO:0000259" key="10">
    <source>
        <dbReference type="SMART" id="SM00249"/>
    </source>
</evidence>
<dbReference type="PANTHER" id="PTHR10333">
    <property type="entry name" value="INHIBITOR OF GROWTH PROTEIN"/>
    <property type="match status" value="1"/>
</dbReference>
<dbReference type="GO" id="GO:0005634">
    <property type="term" value="C:nucleus"/>
    <property type="evidence" value="ECO:0007669"/>
    <property type="project" value="UniProtKB-SubCell"/>
</dbReference>
<dbReference type="EMBL" id="JAANQT010000662">
    <property type="protein sequence ID" value="KAG1309264.1"/>
    <property type="molecule type" value="Genomic_DNA"/>
</dbReference>
<dbReference type="InterPro" id="IPR011011">
    <property type="entry name" value="Znf_FYVE_PHD"/>
</dbReference>
<dbReference type="CDD" id="cd16859">
    <property type="entry name" value="ING_ING4_5"/>
    <property type="match status" value="1"/>
</dbReference>
<dbReference type="CDD" id="cd15505">
    <property type="entry name" value="PHD_ING"/>
    <property type="match status" value="1"/>
</dbReference>
<comment type="subcellular location">
    <subcellularLocation>
        <location evidence="1">Nucleus</location>
    </subcellularLocation>
</comment>
<feature type="region of interest" description="Disordered" evidence="9">
    <location>
        <begin position="160"/>
        <end position="189"/>
    </location>
</feature>
<evidence type="ECO:0008006" key="14">
    <source>
        <dbReference type="Google" id="ProtNLM"/>
    </source>
</evidence>
<dbReference type="InterPro" id="IPR001965">
    <property type="entry name" value="Znf_PHD"/>
</dbReference>
<gene>
    <name evidence="12" type="ORF">G6F64_005443</name>
</gene>
<dbReference type="InterPro" id="IPR013083">
    <property type="entry name" value="Znf_RING/FYVE/PHD"/>
</dbReference>
<dbReference type="SMART" id="SM01408">
    <property type="entry name" value="ING"/>
    <property type="match status" value="1"/>
</dbReference>
<keyword evidence="7" id="KW-0539">Nucleus</keyword>
<dbReference type="InterPro" id="IPR036038">
    <property type="entry name" value="Aminotransferase-like"/>
</dbReference>
<dbReference type="Gene3D" id="3.30.40.10">
    <property type="entry name" value="Zinc/RING finger domain, C3HC4 (zinc finger)"/>
    <property type="match status" value="1"/>
</dbReference>
<protein>
    <recommendedName>
        <fullName evidence="14">Zinc finger PHD-type domain-containing protein</fullName>
    </recommendedName>
</protein>
<dbReference type="FunFam" id="3.30.40.10:FF:000016">
    <property type="entry name" value="Inhibitor of growth protein"/>
    <property type="match status" value="1"/>
</dbReference>
<dbReference type="PANTHER" id="PTHR10333:SF42">
    <property type="entry name" value="INHIBITOR OF GROWTH PROTEIN 5"/>
    <property type="match status" value="1"/>
</dbReference>
<dbReference type="InterPro" id="IPR001544">
    <property type="entry name" value="Aminotrans_IV"/>
</dbReference>
<dbReference type="Pfam" id="PF01063">
    <property type="entry name" value="Aminotran_4"/>
    <property type="match status" value="1"/>
</dbReference>
<dbReference type="InterPro" id="IPR028651">
    <property type="entry name" value="ING_fam"/>
</dbReference>
<sequence length="551" mass="62874">MDSLLYIDDYLDVIEALQLDLQKNFTLLKEMDGYAQESVMSTAQMAIELIDNIDSFEADVRFEKLQHLVDLLTETSKRTSEKAALAKVTFEAVERHCNRLDADLVKFEETNTTGNIHIVSLPGLTPSSKSLVSRLSSSKDAFDQEIEKRDLVAKKRRKEDVRLKPANGSSNKTKTWPRRKNTKLKSSDTDMSIDPNEPLYCYCQQVSFGEMVACDNADCEIEWFHIACVDLKTVPKGKWYCDNFIIEQVNPLESTAVYDLKVGNTTFHEFILSYPRGAYTGMRTLHRNAIVEFDAHLKRLTQSLSLIRWDHDDTVKVDGALESFKDTTRLKEKLVPLLAKGLASYYDTQEDRSSEAKVSIMISYCFKKEKPILAAHFCHLGPVLQQRVKVQVSDRSRTNPVVKDSEWVRERSDLEENKPKDVNEIILVDSQGHVYEGMASNFLAVKRVDGEPVVLCAGLEHVLLGTILRLVIDICQKEGIRIQWEFPDLKEAKEGRWEGCFVTSTSRLLLPVETIYCGPDEKIEFEQVSDTIEFLRKRVVQEIANTAHQIM</sequence>
<accession>A0A9P7BSS9</accession>
<evidence type="ECO:0000259" key="11">
    <source>
        <dbReference type="SMART" id="SM01408"/>
    </source>
</evidence>
<evidence type="ECO:0000256" key="2">
    <source>
        <dbReference type="ARBA" id="ARBA00010210"/>
    </source>
</evidence>
<evidence type="ECO:0000256" key="5">
    <source>
        <dbReference type="ARBA" id="ARBA00022833"/>
    </source>
</evidence>
<dbReference type="GO" id="GO:0006325">
    <property type="term" value="P:chromatin organization"/>
    <property type="evidence" value="ECO:0007669"/>
    <property type="project" value="UniProtKB-KW"/>
</dbReference>
<evidence type="ECO:0000256" key="1">
    <source>
        <dbReference type="ARBA" id="ARBA00004123"/>
    </source>
</evidence>
<evidence type="ECO:0000256" key="4">
    <source>
        <dbReference type="ARBA" id="ARBA00022771"/>
    </source>
</evidence>
<evidence type="ECO:0000256" key="7">
    <source>
        <dbReference type="ARBA" id="ARBA00023242"/>
    </source>
</evidence>
<keyword evidence="6" id="KW-0156">Chromatin regulator</keyword>
<evidence type="ECO:0000256" key="8">
    <source>
        <dbReference type="PIRSR" id="PIRSR628651-50"/>
    </source>
</evidence>
<comment type="similarity">
    <text evidence="2">Belongs to the ING family.</text>
</comment>
<reference evidence="12" key="1">
    <citation type="journal article" date="2020" name="Microb. Genom.">
        <title>Genetic diversity of clinical and environmental Mucorales isolates obtained from an investigation of mucormycosis cases among solid organ transplant recipients.</title>
        <authorList>
            <person name="Nguyen M.H."/>
            <person name="Kaul D."/>
            <person name="Muto C."/>
            <person name="Cheng S.J."/>
            <person name="Richter R.A."/>
            <person name="Bruno V.M."/>
            <person name="Liu G."/>
            <person name="Beyhan S."/>
            <person name="Sundermann A.J."/>
            <person name="Mounaud S."/>
            <person name="Pasculle A.W."/>
            <person name="Nierman W.C."/>
            <person name="Driscoll E."/>
            <person name="Cumbie R."/>
            <person name="Clancy C.J."/>
            <person name="Dupont C.L."/>
        </authorList>
    </citation>
    <scope>NUCLEOTIDE SEQUENCE</scope>
    <source>
        <strain evidence="12">GL11</strain>
    </source>
</reference>
<evidence type="ECO:0000313" key="12">
    <source>
        <dbReference type="EMBL" id="KAG1309264.1"/>
    </source>
</evidence>
<feature type="site" description="Histone H3K4me3 binding" evidence="8">
    <location>
        <position position="215"/>
    </location>
</feature>
<name>A0A9P7BSS9_RHIOR</name>
<feature type="site" description="Histone H3K4me3 binding" evidence="8">
    <location>
        <position position="211"/>
    </location>
</feature>
<dbReference type="Pfam" id="PF12998">
    <property type="entry name" value="ING"/>
    <property type="match status" value="1"/>
</dbReference>
<dbReference type="AlphaFoldDB" id="A0A9P7BSS9"/>
<comment type="caution">
    <text evidence="12">The sequence shown here is derived from an EMBL/GenBank/DDBJ whole genome shotgun (WGS) entry which is preliminary data.</text>
</comment>
<evidence type="ECO:0000256" key="6">
    <source>
        <dbReference type="ARBA" id="ARBA00022853"/>
    </source>
</evidence>